<evidence type="ECO:0000313" key="5">
    <source>
        <dbReference type="Proteomes" id="UP000257136"/>
    </source>
</evidence>
<protein>
    <submittedName>
        <fullName evidence="4">Peptidase M1-like protein</fullName>
    </submittedName>
</protein>
<name>A0A3E0ERZ3_9FLAO</name>
<evidence type="ECO:0000256" key="1">
    <source>
        <dbReference type="PIRSR" id="PIRSR634015-3"/>
    </source>
</evidence>
<dbReference type="InterPro" id="IPR034015">
    <property type="entry name" value="M1_LTA4H"/>
</dbReference>
<dbReference type="Pfam" id="PF01433">
    <property type="entry name" value="Peptidase_M1"/>
    <property type="match status" value="1"/>
</dbReference>
<keyword evidence="1" id="KW-0479">Metal-binding</keyword>
<dbReference type="InterPro" id="IPR045357">
    <property type="entry name" value="Aminopeptidase_N-like_N"/>
</dbReference>
<dbReference type="SUPFAM" id="SSF55486">
    <property type="entry name" value="Metalloproteases ('zincins'), catalytic domain"/>
    <property type="match status" value="1"/>
</dbReference>
<feature type="binding site" evidence="1">
    <location>
        <position position="386"/>
    </location>
    <ligand>
        <name>Zn(2+)</name>
        <dbReference type="ChEBI" id="CHEBI:29105"/>
        <note>catalytic</note>
    </ligand>
</feature>
<dbReference type="Gene3D" id="1.10.390.10">
    <property type="entry name" value="Neutral Protease Domain 2"/>
    <property type="match status" value="1"/>
</dbReference>
<keyword evidence="5" id="KW-1185">Reference proteome</keyword>
<feature type="binding site" evidence="1">
    <location>
        <position position="363"/>
    </location>
    <ligand>
        <name>Zn(2+)</name>
        <dbReference type="ChEBI" id="CHEBI:29105"/>
        <note>catalytic</note>
    </ligand>
</feature>
<dbReference type="CDD" id="cd09603">
    <property type="entry name" value="M1_APN_like"/>
    <property type="match status" value="1"/>
</dbReference>
<dbReference type="Pfam" id="PF17900">
    <property type="entry name" value="Peptidase_M1_N"/>
    <property type="match status" value="1"/>
</dbReference>
<comment type="cofactor">
    <cofactor evidence="1">
        <name>Zn(2+)</name>
        <dbReference type="ChEBI" id="CHEBI:29105"/>
    </cofactor>
    <text evidence="1">Binds 1 zinc ion per subunit.</text>
</comment>
<reference evidence="4 5" key="1">
    <citation type="submission" date="2018-08" db="EMBL/GenBank/DDBJ databases">
        <title>Genomic Encyclopedia of Archaeal and Bacterial Type Strains, Phase II (KMG-II): from individual species to whole genera.</title>
        <authorList>
            <person name="Goeker M."/>
        </authorList>
    </citation>
    <scope>NUCLEOTIDE SEQUENCE [LARGE SCALE GENOMIC DNA]</scope>
    <source>
        <strain evidence="4 5">DSM 100880</strain>
    </source>
</reference>
<comment type="caution">
    <text evidence="4">The sequence shown here is derived from an EMBL/GenBank/DDBJ whole genome shotgun (WGS) entry which is preliminary data.</text>
</comment>
<organism evidence="4 5">
    <name type="scientific">Flavobacterium aquicola</name>
    <dbReference type="NCBI Taxonomy" id="1682742"/>
    <lineage>
        <taxon>Bacteria</taxon>
        <taxon>Pseudomonadati</taxon>
        <taxon>Bacteroidota</taxon>
        <taxon>Flavobacteriia</taxon>
        <taxon>Flavobacteriales</taxon>
        <taxon>Flavobacteriaceae</taxon>
        <taxon>Flavobacterium</taxon>
    </lineage>
</organism>
<dbReference type="PANTHER" id="PTHR45726">
    <property type="entry name" value="LEUKOTRIENE A-4 HYDROLASE"/>
    <property type="match status" value="1"/>
</dbReference>
<dbReference type="InterPro" id="IPR014782">
    <property type="entry name" value="Peptidase_M1_dom"/>
</dbReference>
<evidence type="ECO:0000259" key="3">
    <source>
        <dbReference type="Pfam" id="PF17900"/>
    </source>
</evidence>
<evidence type="ECO:0000259" key="2">
    <source>
        <dbReference type="Pfam" id="PF01433"/>
    </source>
</evidence>
<dbReference type="Gene3D" id="2.60.40.1730">
    <property type="entry name" value="tricorn interacting facor f3 domain"/>
    <property type="match status" value="1"/>
</dbReference>
<dbReference type="GO" id="GO:0008237">
    <property type="term" value="F:metallopeptidase activity"/>
    <property type="evidence" value="ECO:0007669"/>
    <property type="project" value="InterPro"/>
</dbReference>
<dbReference type="InterPro" id="IPR042097">
    <property type="entry name" value="Aminopeptidase_N-like_N_sf"/>
</dbReference>
<dbReference type="InterPro" id="IPR027268">
    <property type="entry name" value="Peptidase_M4/M1_CTD_sf"/>
</dbReference>
<dbReference type="RefSeq" id="WP_245980364.1">
    <property type="nucleotide sequence ID" value="NZ_QUNI01000002.1"/>
</dbReference>
<dbReference type="Proteomes" id="UP000257136">
    <property type="component" value="Unassembled WGS sequence"/>
</dbReference>
<keyword evidence="1" id="KW-0862">Zinc</keyword>
<dbReference type="AlphaFoldDB" id="A0A3E0ERZ3"/>
<dbReference type="GO" id="GO:0008270">
    <property type="term" value="F:zinc ion binding"/>
    <property type="evidence" value="ECO:0007669"/>
    <property type="project" value="InterPro"/>
</dbReference>
<feature type="binding site" evidence="1">
    <location>
        <position position="367"/>
    </location>
    <ligand>
        <name>Zn(2+)</name>
        <dbReference type="ChEBI" id="CHEBI:29105"/>
        <note>catalytic</note>
    </ligand>
</feature>
<feature type="domain" description="Aminopeptidase N-like N-terminal" evidence="3">
    <location>
        <begin position="73"/>
        <end position="251"/>
    </location>
</feature>
<dbReference type="EMBL" id="QUNI01000002">
    <property type="protein sequence ID" value="REH00952.1"/>
    <property type="molecule type" value="Genomic_DNA"/>
</dbReference>
<gene>
    <name evidence="4" type="ORF">C8P67_102205</name>
</gene>
<sequence length="583" mass="66972">MEIAPLLTAKKLVQPRIIKHLKTYNSMNRKHLFVFILLSINLISFGQNPKVYTLADTLRGSITQERQWWDALRYDITVKPDYNNKTIQGSNSITYKVIKGKNNTKMQIDLQNPLVIDSVIQSGKKLSFKKEGSVWYIETPKSKTGTTQKIDIFYQGKVHEAINAPWDGGWIWTKDAQGNPWMTVACQGLGASVWYPCKDHQSDEPNQGASLTMIVPNTLTAVANGRLEFKKDNNDGTATYKWGVVNPISNYCIIPYIGKYVNFKETYAGEKGNLDLNYWVLDYNLEKAKSYMPTEVHNMLKAFEYWMGPYPFYEDGYQLIETSHTGMEHQSAVSYGNHYKPGYRDRDLSGTGWGMKWDFIIIHESGHEWFGNNITTNDLADMWVHEGFTNYSETLFVDYIFGEQAGNEYNAGTRKGIANDRPIIPDYNVNAQGSGDMYPKGGNMLHSIRHGIDTDDLFRKVIRGLGKDFYHQTVTSKQVENYVSKQLNFNYEKVFDQYLRTTQIPSFEFYFNEDKSKVFYRYTNCVKGFNLPLTLKNSTAKIKIIPSDSWQNISLTKDQQSLFNVEAITKMYYINPVSVTAVK</sequence>
<dbReference type="PANTHER" id="PTHR45726:SF3">
    <property type="entry name" value="LEUKOTRIENE A-4 HYDROLASE"/>
    <property type="match status" value="1"/>
</dbReference>
<proteinExistence type="predicted"/>
<feature type="domain" description="Peptidase M1 membrane alanine aminopeptidase" evidence="2">
    <location>
        <begin position="356"/>
        <end position="498"/>
    </location>
</feature>
<dbReference type="SUPFAM" id="SSF63737">
    <property type="entry name" value="Leukotriene A4 hydrolase N-terminal domain"/>
    <property type="match status" value="1"/>
</dbReference>
<evidence type="ECO:0000313" key="4">
    <source>
        <dbReference type="EMBL" id="REH00952.1"/>
    </source>
</evidence>
<accession>A0A3E0ERZ3</accession>